<feature type="domain" description="AB hydrolase-1" evidence="2">
    <location>
        <begin position="78"/>
        <end position="282"/>
    </location>
</feature>
<dbReference type="InterPro" id="IPR050228">
    <property type="entry name" value="Carboxylesterase_BioH"/>
</dbReference>
<dbReference type="EMBL" id="BMRJ01000001">
    <property type="protein sequence ID" value="GGR18187.1"/>
    <property type="molecule type" value="Genomic_DNA"/>
</dbReference>
<name>A0A918CDL5_AGRME</name>
<reference evidence="3" key="2">
    <citation type="submission" date="2020-09" db="EMBL/GenBank/DDBJ databases">
        <authorList>
            <person name="Sun Q."/>
            <person name="Ohkuma M."/>
        </authorList>
    </citation>
    <scope>NUCLEOTIDE SEQUENCE</scope>
    <source>
        <strain evidence="3">JCM 3346</strain>
    </source>
</reference>
<protein>
    <recommendedName>
        <fullName evidence="2">AB hydrolase-1 domain-containing protein</fullName>
    </recommendedName>
</protein>
<evidence type="ECO:0000259" key="2">
    <source>
        <dbReference type="Pfam" id="PF12697"/>
    </source>
</evidence>
<feature type="compositionally biased region" description="Basic and acidic residues" evidence="1">
    <location>
        <begin position="44"/>
        <end position="55"/>
    </location>
</feature>
<dbReference type="InterPro" id="IPR000073">
    <property type="entry name" value="AB_hydrolase_1"/>
</dbReference>
<evidence type="ECO:0000313" key="3">
    <source>
        <dbReference type="EMBL" id="GGR18187.1"/>
    </source>
</evidence>
<dbReference type="Proteomes" id="UP000610303">
    <property type="component" value="Unassembled WGS sequence"/>
</dbReference>
<dbReference type="PANTHER" id="PTHR43194">
    <property type="entry name" value="HYDROLASE ALPHA/BETA FOLD FAMILY"/>
    <property type="match status" value="1"/>
</dbReference>
<dbReference type="AlphaFoldDB" id="A0A918CDL5"/>
<comment type="caution">
    <text evidence="3">The sequence shown here is derived from an EMBL/GenBank/DDBJ whole genome shotgun (WGS) entry which is preliminary data.</text>
</comment>
<dbReference type="PANTHER" id="PTHR43194:SF2">
    <property type="entry name" value="PEROXISOMAL MEMBRANE PROTEIN LPX1"/>
    <property type="match status" value="1"/>
</dbReference>
<organism evidence="3 4">
    <name type="scientific">Agromyces mediolanus</name>
    <name type="common">Corynebacterium mediolanum</name>
    <dbReference type="NCBI Taxonomy" id="41986"/>
    <lineage>
        <taxon>Bacteria</taxon>
        <taxon>Bacillati</taxon>
        <taxon>Actinomycetota</taxon>
        <taxon>Actinomycetes</taxon>
        <taxon>Micrococcales</taxon>
        <taxon>Microbacteriaceae</taxon>
        <taxon>Agromyces</taxon>
    </lineage>
</organism>
<dbReference type="GO" id="GO:0003824">
    <property type="term" value="F:catalytic activity"/>
    <property type="evidence" value="ECO:0007669"/>
    <property type="project" value="UniProtKB-ARBA"/>
</dbReference>
<feature type="region of interest" description="Disordered" evidence="1">
    <location>
        <begin position="37"/>
        <end position="56"/>
    </location>
</feature>
<dbReference type="RefSeq" id="WP_189084083.1">
    <property type="nucleotide sequence ID" value="NZ_BMRJ01000001.1"/>
</dbReference>
<dbReference type="InterPro" id="IPR029058">
    <property type="entry name" value="AB_hydrolase_fold"/>
</dbReference>
<dbReference type="Gene3D" id="3.40.50.1820">
    <property type="entry name" value="alpha/beta hydrolase"/>
    <property type="match status" value="1"/>
</dbReference>
<dbReference type="SUPFAM" id="SSF53474">
    <property type="entry name" value="alpha/beta-Hydrolases"/>
    <property type="match status" value="1"/>
</dbReference>
<accession>A0A918CDL5</accession>
<evidence type="ECO:0000313" key="4">
    <source>
        <dbReference type="Proteomes" id="UP000610303"/>
    </source>
</evidence>
<sequence length="306" mass="32085">MPKLPASVAARIAIARAAAPRSPRLAARAVLPLFTSTRPRRPVSPRERAIHDSARRSSFTAAGHELVSYEWGSGAQTVLLVHGWRGRASQFAPLVRELRSEGFRVIAFDAPAHGDSPGRRADIRDWIAAIEALQQRHGRFSAIVGHSLGGLAAMTAVAEGTSAGGVVAIASVGDAAVTTNVFAGALRLGDRAAAELATAFIHRVAPGLDPVEVWRRFDRVAHPIPAPVPLLLVHDAADREVPVSESERLRAAHDERARAVVVTGSGHTRVLGHDATLDAVAAFALRGLAGVDALAPVSASSARPTA</sequence>
<proteinExistence type="predicted"/>
<gene>
    <name evidence="3" type="ORF">GCM10010196_09070</name>
</gene>
<evidence type="ECO:0000256" key="1">
    <source>
        <dbReference type="SAM" id="MobiDB-lite"/>
    </source>
</evidence>
<reference evidence="3" key="1">
    <citation type="journal article" date="2014" name="Int. J. Syst. Evol. Microbiol.">
        <title>Complete genome sequence of Corynebacterium casei LMG S-19264T (=DSM 44701T), isolated from a smear-ripened cheese.</title>
        <authorList>
            <consortium name="US DOE Joint Genome Institute (JGI-PGF)"/>
            <person name="Walter F."/>
            <person name="Albersmeier A."/>
            <person name="Kalinowski J."/>
            <person name="Ruckert C."/>
        </authorList>
    </citation>
    <scope>NUCLEOTIDE SEQUENCE</scope>
    <source>
        <strain evidence="3">JCM 3346</strain>
    </source>
</reference>
<keyword evidence="4" id="KW-1185">Reference proteome</keyword>
<dbReference type="Pfam" id="PF12697">
    <property type="entry name" value="Abhydrolase_6"/>
    <property type="match status" value="1"/>
</dbReference>